<proteinExistence type="predicted"/>
<feature type="repeat" description="WD" evidence="1">
    <location>
        <begin position="211"/>
        <end position="252"/>
    </location>
</feature>
<dbReference type="Gene3D" id="2.130.10.10">
    <property type="entry name" value="YVTN repeat-like/Quinoprotein amine dehydrogenase"/>
    <property type="match status" value="2"/>
</dbReference>
<dbReference type="EMBL" id="JABVEC010000006">
    <property type="protein sequence ID" value="MBC6465969.1"/>
    <property type="molecule type" value="Genomic_DNA"/>
</dbReference>
<name>A0ABR7LMF6_9ACTN</name>
<feature type="region of interest" description="Disordered" evidence="2">
    <location>
        <begin position="1"/>
        <end position="34"/>
    </location>
</feature>
<evidence type="ECO:0000313" key="4">
    <source>
        <dbReference type="Proteomes" id="UP000805614"/>
    </source>
</evidence>
<evidence type="ECO:0000313" key="3">
    <source>
        <dbReference type="EMBL" id="MBC6465969.1"/>
    </source>
</evidence>
<dbReference type="InterPro" id="IPR015943">
    <property type="entry name" value="WD40/YVTN_repeat-like_dom_sf"/>
</dbReference>
<dbReference type="PROSITE" id="PS50082">
    <property type="entry name" value="WD_REPEATS_2"/>
    <property type="match status" value="1"/>
</dbReference>
<comment type="caution">
    <text evidence="3">The sequence shown here is derived from an EMBL/GenBank/DDBJ whole genome shotgun (WGS) entry which is preliminary data.</text>
</comment>
<dbReference type="PROSITE" id="PS50294">
    <property type="entry name" value="WD_REPEATS_REGION"/>
    <property type="match status" value="1"/>
</dbReference>
<sequence length="322" mass="34734">MLATESGASIRMWDVRSRRPTGPPLEVGSPDEAVTEPTRLSKDGRLLAHISGINVDIWDVRARRKVASLQDPAFGRDGTDRPGTGLQDMEFAPDGKSMALFLKVDGQRILQFWDVTSSQRIRSSPITASEPEDINDRPGMVFQPDGRAIAVGDGAGLFEFPSGRPLSGQSPPPGTVLALGPDGTTAAIASARSLDVFLWNPRTGETGGPPLRGHTRRATHAAFSPDGRLLATGDLDGAVRLWDAEDDRRFAFELTPNPSNITGLAFDATGRSLYTVSWDGALREHALDLTRATSALCTATGGPLTKAEWRKYIPEIPHRRTC</sequence>
<dbReference type="Proteomes" id="UP000805614">
    <property type="component" value="Unassembled WGS sequence"/>
</dbReference>
<dbReference type="SMART" id="SM00320">
    <property type="entry name" value="WD40"/>
    <property type="match status" value="2"/>
</dbReference>
<accession>A0ABR7LMF6</accession>
<keyword evidence="1" id="KW-0853">WD repeat</keyword>
<keyword evidence="4" id="KW-1185">Reference proteome</keyword>
<evidence type="ECO:0000256" key="2">
    <source>
        <dbReference type="SAM" id="MobiDB-lite"/>
    </source>
</evidence>
<organism evidence="3 4">
    <name type="scientific">Actinomadura alba</name>
    <dbReference type="NCBI Taxonomy" id="406431"/>
    <lineage>
        <taxon>Bacteria</taxon>
        <taxon>Bacillati</taxon>
        <taxon>Actinomycetota</taxon>
        <taxon>Actinomycetes</taxon>
        <taxon>Streptosporangiales</taxon>
        <taxon>Thermomonosporaceae</taxon>
        <taxon>Actinomadura</taxon>
    </lineage>
</organism>
<dbReference type="PANTHER" id="PTHR19879">
    <property type="entry name" value="TRANSCRIPTION INITIATION FACTOR TFIID"/>
    <property type="match status" value="1"/>
</dbReference>
<reference evidence="3 4" key="1">
    <citation type="submission" date="2020-06" db="EMBL/GenBank/DDBJ databases">
        <title>Actinomadura xiongansis sp. nov., isolated from soil of Baiyangdian.</title>
        <authorList>
            <person name="Zhang X."/>
        </authorList>
    </citation>
    <scope>NUCLEOTIDE SEQUENCE [LARGE SCALE GENOMIC DNA]</scope>
    <source>
        <strain evidence="3 4">HBUM206468</strain>
    </source>
</reference>
<gene>
    <name evidence="3" type="ORF">HKK74_10720</name>
</gene>
<dbReference type="Pfam" id="PF00400">
    <property type="entry name" value="WD40"/>
    <property type="match status" value="2"/>
</dbReference>
<dbReference type="PANTHER" id="PTHR19879:SF9">
    <property type="entry name" value="TRANSCRIPTION INITIATION FACTOR TFIID SUBUNIT 5"/>
    <property type="match status" value="1"/>
</dbReference>
<dbReference type="SUPFAM" id="SSF82171">
    <property type="entry name" value="DPP6 N-terminal domain-like"/>
    <property type="match status" value="1"/>
</dbReference>
<protein>
    <submittedName>
        <fullName evidence="3">WD40 repeat domain-containing protein</fullName>
    </submittedName>
</protein>
<evidence type="ECO:0000256" key="1">
    <source>
        <dbReference type="PROSITE-ProRule" id="PRU00221"/>
    </source>
</evidence>
<dbReference type="InterPro" id="IPR001680">
    <property type="entry name" value="WD40_rpt"/>
</dbReference>